<keyword evidence="2" id="KW-0012">Acyltransferase</keyword>
<organism evidence="2 3">
    <name type="scientific">Streptomyces argenteolus</name>
    <dbReference type="NCBI Taxonomy" id="67274"/>
    <lineage>
        <taxon>Bacteria</taxon>
        <taxon>Bacillati</taxon>
        <taxon>Actinomycetota</taxon>
        <taxon>Actinomycetes</taxon>
        <taxon>Kitasatosporales</taxon>
        <taxon>Streptomycetaceae</taxon>
        <taxon>Streptomyces</taxon>
    </lineage>
</organism>
<name>A0ABW6XBE1_9ACTN</name>
<dbReference type="Gene3D" id="3.40.630.30">
    <property type="match status" value="1"/>
</dbReference>
<protein>
    <submittedName>
        <fullName evidence="2">GNAT family N-acetyltransferase</fullName>
        <ecNumber evidence="2">2.3.-.-</ecNumber>
    </submittedName>
</protein>
<dbReference type="SUPFAM" id="SSF55729">
    <property type="entry name" value="Acyl-CoA N-acyltransferases (Nat)"/>
    <property type="match status" value="1"/>
</dbReference>
<dbReference type="InterPro" id="IPR000182">
    <property type="entry name" value="GNAT_dom"/>
</dbReference>
<dbReference type="InterPro" id="IPR016181">
    <property type="entry name" value="Acyl_CoA_acyltransferase"/>
</dbReference>
<keyword evidence="3" id="KW-1185">Reference proteome</keyword>
<evidence type="ECO:0000259" key="1">
    <source>
        <dbReference type="PROSITE" id="PS51186"/>
    </source>
</evidence>
<keyword evidence="2" id="KW-0808">Transferase</keyword>
<dbReference type="EC" id="2.3.-.-" evidence="2"/>
<evidence type="ECO:0000313" key="3">
    <source>
        <dbReference type="Proteomes" id="UP001602322"/>
    </source>
</evidence>
<dbReference type="Proteomes" id="UP001602322">
    <property type="component" value="Unassembled WGS sequence"/>
</dbReference>
<dbReference type="GO" id="GO:0016746">
    <property type="term" value="F:acyltransferase activity"/>
    <property type="evidence" value="ECO:0007669"/>
    <property type="project" value="UniProtKB-KW"/>
</dbReference>
<evidence type="ECO:0000313" key="2">
    <source>
        <dbReference type="EMBL" id="MFF5899060.1"/>
    </source>
</evidence>
<accession>A0ABW6XBE1</accession>
<feature type="domain" description="N-acetyltransferase" evidence="1">
    <location>
        <begin position="125"/>
        <end position="263"/>
    </location>
</feature>
<proteinExistence type="predicted"/>
<dbReference type="PROSITE" id="PS51186">
    <property type="entry name" value="GNAT"/>
    <property type="match status" value="1"/>
</dbReference>
<dbReference type="CDD" id="cd04301">
    <property type="entry name" value="NAT_SF"/>
    <property type="match status" value="1"/>
</dbReference>
<dbReference type="EMBL" id="JBIBEG010000007">
    <property type="protein sequence ID" value="MFF5899060.1"/>
    <property type="molecule type" value="Genomic_DNA"/>
</dbReference>
<dbReference type="RefSeq" id="WP_387905728.1">
    <property type="nucleotide sequence ID" value="NZ_JBIBEG010000007.1"/>
</dbReference>
<comment type="caution">
    <text evidence="2">The sequence shown here is derived from an EMBL/GenBank/DDBJ whole genome shotgun (WGS) entry which is preliminary data.</text>
</comment>
<sequence length="263" mass="28014">MDPDETLALFDHEMREGARPEGPGTRVERAGAVVRRTGGPEDWNGVVWTAPDLSPDRARAEIVAQVEHYTALGIGAFEWKLYAHDVPEALGDLLLAAGFEPEPPEALMVAAVADLSVSVELPEGVRLRAVTDEAGVELMVRAHEAAFGTDGSRLRHQTLAALEGAPGTFAAVVATVGDEPVSSARMEMCPGTSFAGLWGGGTAAPWRGRGIYRALIAHRARLAAGLGYRFLQVDATDLSAPILRRLGFTTLSTTTPYVYRTAP</sequence>
<reference evidence="2 3" key="1">
    <citation type="submission" date="2024-10" db="EMBL/GenBank/DDBJ databases">
        <title>The Natural Products Discovery Center: Release of the First 8490 Sequenced Strains for Exploring Actinobacteria Biosynthetic Diversity.</title>
        <authorList>
            <person name="Kalkreuter E."/>
            <person name="Kautsar S.A."/>
            <person name="Yang D."/>
            <person name="Bader C.D."/>
            <person name="Teijaro C.N."/>
            <person name="Fluegel L."/>
            <person name="Davis C.M."/>
            <person name="Simpson J.R."/>
            <person name="Lauterbach L."/>
            <person name="Steele A.D."/>
            <person name="Gui C."/>
            <person name="Meng S."/>
            <person name="Li G."/>
            <person name="Viehrig K."/>
            <person name="Ye F."/>
            <person name="Su P."/>
            <person name="Kiefer A.F."/>
            <person name="Nichols A."/>
            <person name="Cepeda A.J."/>
            <person name="Yan W."/>
            <person name="Fan B."/>
            <person name="Jiang Y."/>
            <person name="Adhikari A."/>
            <person name="Zheng C.-J."/>
            <person name="Schuster L."/>
            <person name="Cowan T.M."/>
            <person name="Smanski M.J."/>
            <person name="Chevrette M.G."/>
            <person name="De Carvalho L.P.S."/>
            <person name="Shen B."/>
        </authorList>
    </citation>
    <scope>NUCLEOTIDE SEQUENCE [LARGE SCALE GENOMIC DNA]</scope>
    <source>
        <strain evidence="2 3">NPDC012540</strain>
    </source>
</reference>
<gene>
    <name evidence="2" type="ORF">ACFY8O_24505</name>
</gene>